<dbReference type="Gene3D" id="3.40.50.720">
    <property type="entry name" value="NAD(P)-binding Rossmann-like Domain"/>
    <property type="match status" value="1"/>
</dbReference>
<dbReference type="Proteomes" id="UP000614714">
    <property type="component" value="Unassembled WGS sequence"/>
</dbReference>
<evidence type="ECO:0000313" key="3">
    <source>
        <dbReference type="Proteomes" id="UP000614714"/>
    </source>
</evidence>
<organism evidence="2 3">
    <name type="scientific">Geomonas anaerohicana</name>
    <dbReference type="NCBI Taxonomy" id="2798583"/>
    <lineage>
        <taxon>Bacteria</taxon>
        <taxon>Pseudomonadati</taxon>
        <taxon>Thermodesulfobacteriota</taxon>
        <taxon>Desulfuromonadia</taxon>
        <taxon>Geobacterales</taxon>
        <taxon>Geobacteraceae</taxon>
        <taxon>Geomonas</taxon>
    </lineage>
</organism>
<dbReference type="PANTHER" id="PTHR43267">
    <property type="entry name" value="TRNA THREONYLCARBAMOYLADENOSINE DEHYDRATASE"/>
    <property type="match status" value="1"/>
</dbReference>
<dbReference type="EMBL" id="JAEMHL010000002">
    <property type="protein sequence ID" value="MBJ6749367.1"/>
    <property type="molecule type" value="Genomic_DNA"/>
</dbReference>
<comment type="caution">
    <text evidence="2">The sequence shown here is derived from an EMBL/GenBank/DDBJ whole genome shotgun (WGS) entry which is preliminary data.</text>
</comment>
<keyword evidence="3" id="KW-1185">Reference proteome</keyword>
<dbReference type="PANTHER" id="PTHR43267:SF1">
    <property type="entry name" value="TRNA THREONYLCARBAMOYLADENOSINE DEHYDRATASE"/>
    <property type="match status" value="1"/>
</dbReference>
<dbReference type="InterPro" id="IPR035985">
    <property type="entry name" value="Ubiquitin-activating_enz"/>
</dbReference>
<dbReference type="Pfam" id="PF00899">
    <property type="entry name" value="ThiF"/>
    <property type="match status" value="1"/>
</dbReference>
<dbReference type="InterPro" id="IPR000594">
    <property type="entry name" value="ThiF_NAD_FAD-bd"/>
</dbReference>
<name>A0ABS0YAP7_9BACT</name>
<dbReference type="CDD" id="cd00757">
    <property type="entry name" value="ThiF_MoeB_HesA_family"/>
    <property type="match status" value="1"/>
</dbReference>
<dbReference type="SUPFAM" id="SSF69572">
    <property type="entry name" value="Activating enzymes of the ubiquitin-like proteins"/>
    <property type="match status" value="1"/>
</dbReference>
<sequence length="283" mass="30814">MRKVITFLKEQAQDGLLPWSAQDATAQRFHLSHAAVELIALQNGLFPARYQRNRNMIQVDEQLRLFQSRVAVIGCGGLGGYVLEELARLGVGQIIAVDPDIFEEHNLNRQILSSPALLGQPKAAVAAERLAQVNPAVTVTAIQDYFCLANGFELLAGAHVAVDALDSIPYRLQLAEYCNLAGIPMVHGAIGGWYGHVASQFPGETTVQQIYRHWVQGKGIEQQLGNPSFTPAVVASLEVAEVCKILLGKGEPLRNRKLAIDLLEMEMQEISYAPAPVTLVDAA</sequence>
<dbReference type="InterPro" id="IPR045886">
    <property type="entry name" value="ThiF/MoeB/HesA"/>
</dbReference>
<accession>A0ABS0YAP7</accession>
<evidence type="ECO:0000259" key="1">
    <source>
        <dbReference type="Pfam" id="PF00899"/>
    </source>
</evidence>
<protein>
    <submittedName>
        <fullName evidence="2">HesA/MoeB/ThiF family protein</fullName>
    </submittedName>
</protein>
<feature type="domain" description="THIF-type NAD/FAD binding fold" evidence="1">
    <location>
        <begin position="50"/>
        <end position="272"/>
    </location>
</feature>
<reference evidence="2 3" key="1">
    <citation type="submission" date="2020-12" db="EMBL/GenBank/DDBJ databases">
        <title>Geomonas sp. Red421, isolated from paddy soil.</title>
        <authorList>
            <person name="Xu Z."/>
            <person name="Zhang Z."/>
            <person name="Masuda Y."/>
            <person name="Itoh H."/>
            <person name="Senoo K."/>
        </authorList>
    </citation>
    <scope>NUCLEOTIDE SEQUENCE [LARGE SCALE GENOMIC DNA]</scope>
    <source>
        <strain evidence="2 3">Red421</strain>
    </source>
</reference>
<evidence type="ECO:0000313" key="2">
    <source>
        <dbReference type="EMBL" id="MBJ6749367.1"/>
    </source>
</evidence>
<gene>
    <name evidence="2" type="ORF">JFN91_04010</name>
</gene>
<dbReference type="RefSeq" id="WP_199387919.1">
    <property type="nucleotide sequence ID" value="NZ_JAEMHL010000002.1"/>
</dbReference>
<proteinExistence type="predicted"/>